<accession>G0J1T8</accession>
<dbReference type="PROSITE" id="PS51257">
    <property type="entry name" value="PROKAR_LIPOPROTEIN"/>
    <property type="match status" value="1"/>
</dbReference>
<organism evidence="8 9">
    <name type="scientific">Cyclobacterium marinum (strain ATCC 25205 / DSM 745 / LMG 13164 / NCIMB 1802)</name>
    <name type="common">Flectobacillus marinus</name>
    <dbReference type="NCBI Taxonomy" id="880070"/>
    <lineage>
        <taxon>Bacteria</taxon>
        <taxon>Pseudomonadati</taxon>
        <taxon>Bacteroidota</taxon>
        <taxon>Cytophagia</taxon>
        <taxon>Cytophagales</taxon>
        <taxon>Cyclobacteriaceae</taxon>
        <taxon>Cyclobacterium</taxon>
    </lineage>
</organism>
<dbReference type="GO" id="GO:0009279">
    <property type="term" value="C:cell outer membrane"/>
    <property type="evidence" value="ECO:0007669"/>
    <property type="project" value="UniProtKB-SubCell"/>
</dbReference>
<dbReference type="RefSeq" id="WP_014018243.1">
    <property type="nucleotide sequence ID" value="NC_015914.1"/>
</dbReference>
<evidence type="ECO:0000256" key="3">
    <source>
        <dbReference type="ARBA" id="ARBA00022729"/>
    </source>
</evidence>
<dbReference type="Pfam" id="PF14322">
    <property type="entry name" value="SusD-like_3"/>
    <property type="match status" value="1"/>
</dbReference>
<feature type="domain" description="SusD-like N-terminal" evidence="7">
    <location>
        <begin position="25"/>
        <end position="231"/>
    </location>
</feature>
<gene>
    <name evidence="8" type="ordered locus">Cycma_0161</name>
</gene>
<dbReference type="OrthoDB" id="906516at2"/>
<comment type="similarity">
    <text evidence="2">Belongs to the SusD family.</text>
</comment>
<dbReference type="STRING" id="880070.Cycma_0161"/>
<evidence type="ECO:0000313" key="9">
    <source>
        <dbReference type="Proteomes" id="UP000001635"/>
    </source>
</evidence>
<keyword evidence="4" id="KW-0472">Membrane</keyword>
<name>G0J1T8_CYCMS</name>
<evidence type="ECO:0000256" key="2">
    <source>
        <dbReference type="ARBA" id="ARBA00006275"/>
    </source>
</evidence>
<dbReference type="HOGENOM" id="CLU_015553_1_4_10"/>
<dbReference type="KEGG" id="cmr:Cycma_0161"/>
<evidence type="ECO:0000313" key="8">
    <source>
        <dbReference type="EMBL" id="AEL23944.1"/>
    </source>
</evidence>
<dbReference type="InterPro" id="IPR012944">
    <property type="entry name" value="SusD_RagB_dom"/>
</dbReference>
<evidence type="ECO:0000256" key="5">
    <source>
        <dbReference type="ARBA" id="ARBA00023237"/>
    </source>
</evidence>
<evidence type="ECO:0000256" key="1">
    <source>
        <dbReference type="ARBA" id="ARBA00004442"/>
    </source>
</evidence>
<keyword evidence="9" id="KW-1185">Reference proteome</keyword>
<dbReference type="SUPFAM" id="SSF48452">
    <property type="entry name" value="TPR-like"/>
    <property type="match status" value="1"/>
</dbReference>
<keyword evidence="5" id="KW-0998">Cell outer membrane</keyword>
<keyword evidence="3" id="KW-0732">Signal</keyword>
<feature type="domain" description="RagB/SusD" evidence="6">
    <location>
        <begin position="391"/>
        <end position="643"/>
    </location>
</feature>
<dbReference type="eggNOG" id="ENOG502Z91A">
    <property type="taxonomic scope" value="Bacteria"/>
</dbReference>
<dbReference type="AlphaFoldDB" id="G0J1T8"/>
<evidence type="ECO:0000256" key="4">
    <source>
        <dbReference type="ARBA" id="ARBA00023136"/>
    </source>
</evidence>
<proteinExistence type="inferred from homology"/>
<protein>
    <submittedName>
        <fullName evidence="8">RagB/SusD domain-containing protein</fullName>
    </submittedName>
</protein>
<comment type="subcellular location">
    <subcellularLocation>
        <location evidence="1">Cell outer membrane</location>
    </subcellularLocation>
</comment>
<sequence>MKKINILKGIILPVFLIFSFSCNEDFLDEKPLSFLSPENTFVDASGLQTALDAAYRGVFTQWNGDTRELMFNSNMSDASVVSATDKPDAFVDLRVYATPTNSRNNDAGRARSFYADNYDHIKKANTVIDYIDIPEWEDGANNAERNHLLGSAYFLRAFFYMQLTMDFGNVAFPLNVVSEARRDFKAFNMQGIWDQMIVDLEYAVQHVKPKSQLPVGQAPKDAVRILLAKYYMLNLRFADAEQLMDDVINGGESQLFTDDMIPSDVSEVEVANTVNPNTGNPLPGRSGYAPADAVNYLHMDKGAQKTSNPEGIWLVVNEPFVLGTQGRSARIRAWGPNFVSTNLGVWEPGTTRTGTDVQQSTSDERGRMMKKWGRGQGFARPTNYSQYDIWNFKGKIDEQDYRHKDLNWFEMEDVLYDNPSLLEDGSEYYLEPLRLYDDNGNLTCQDTIRCWYGYPRYKFYSVNQQDRPDRQDGGKMDMYIMRIAEAYLVRAEARLWQDDFAGATEDINTIRQRANAIDMYTVADVQTDGIGAVLDERNRELFGEEYRHDELVRISVIFAKSGKMAYNGKTYSISGSDIEKSISADSFYYDRMMEKNTFFRDEVPWATYNTTKYTMDPMHVYWPVYQPYLVGNVDATLNQTTGYNGAEDNIEPLVHVVQPAGAPNEDPMRAIGE</sequence>
<dbReference type="EMBL" id="CP002955">
    <property type="protein sequence ID" value="AEL23944.1"/>
    <property type="molecule type" value="Genomic_DNA"/>
</dbReference>
<dbReference type="InterPro" id="IPR011990">
    <property type="entry name" value="TPR-like_helical_dom_sf"/>
</dbReference>
<evidence type="ECO:0000259" key="7">
    <source>
        <dbReference type="Pfam" id="PF14322"/>
    </source>
</evidence>
<reference evidence="9" key="1">
    <citation type="submission" date="2011-07" db="EMBL/GenBank/DDBJ databases">
        <title>The complete genome of Cyclobacterium marinum DSM 745.</title>
        <authorList>
            <person name="Lucas S."/>
            <person name="Han J."/>
            <person name="Lapidus A."/>
            <person name="Bruce D."/>
            <person name="Goodwin L."/>
            <person name="Pitluck S."/>
            <person name="Peters L."/>
            <person name="Kyrpides N."/>
            <person name="Mavromatis K."/>
            <person name="Ivanova N."/>
            <person name="Ovchinnikova G."/>
            <person name="Chertkov O."/>
            <person name="Detter J.C."/>
            <person name="Tapia R."/>
            <person name="Han C."/>
            <person name="Land M."/>
            <person name="Hauser L."/>
            <person name="Markowitz V."/>
            <person name="Cheng J.-F."/>
            <person name="Hugenholtz P."/>
            <person name="Woyke T."/>
            <person name="Wu D."/>
            <person name="Tindall B."/>
            <person name="Schuetze A."/>
            <person name="Brambilla E."/>
            <person name="Klenk H.-P."/>
            <person name="Eisen J.A."/>
        </authorList>
    </citation>
    <scope>NUCLEOTIDE SEQUENCE [LARGE SCALE GENOMIC DNA]</scope>
    <source>
        <strain evidence="9">ATCC 25205 / DSM 745 / LMG 13164 / NCIMB 1802</strain>
    </source>
</reference>
<dbReference type="Gene3D" id="1.25.40.390">
    <property type="match status" value="1"/>
</dbReference>
<dbReference type="Pfam" id="PF07980">
    <property type="entry name" value="SusD_RagB"/>
    <property type="match status" value="1"/>
</dbReference>
<dbReference type="InterPro" id="IPR033985">
    <property type="entry name" value="SusD-like_N"/>
</dbReference>
<dbReference type="Proteomes" id="UP000001635">
    <property type="component" value="Chromosome"/>
</dbReference>
<evidence type="ECO:0000259" key="6">
    <source>
        <dbReference type="Pfam" id="PF07980"/>
    </source>
</evidence>